<dbReference type="InterPro" id="IPR012908">
    <property type="entry name" value="PGAP1-ab_dom-like"/>
</dbReference>
<dbReference type="PROSITE" id="PS51257">
    <property type="entry name" value="PROKAR_LIPOPROTEIN"/>
    <property type="match status" value="1"/>
</dbReference>
<feature type="domain" description="GPI inositol-deacylase PGAP1-like alpha/beta" evidence="3">
    <location>
        <begin position="381"/>
        <end position="473"/>
    </location>
</feature>
<protein>
    <submittedName>
        <fullName evidence="4">PGAP1-like protein</fullName>
    </submittedName>
</protein>
<dbReference type="EMBL" id="VLKP01000010">
    <property type="protein sequence ID" value="TWI08201.1"/>
    <property type="molecule type" value="Genomic_DNA"/>
</dbReference>
<keyword evidence="5" id="KW-1185">Reference proteome</keyword>
<dbReference type="Pfam" id="PF07819">
    <property type="entry name" value="PGAP1"/>
    <property type="match status" value="1"/>
</dbReference>
<feature type="chain" id="PRO_5022020529" evidence="2">
    <location>
        <begin position="25"/>
        <end position="677"/>
    </location>
</feature>
<accession>A0A562LKR4</accession>
<dbReference type="RefSeq" id="WP_144816057.1">
    <property type="nucleotide sequence ID" value="NZ_VLKP01000010.1"/>
</dbReference>
<organism evidence="4 5">
    <name type="scientific">Aerolutibacter ruishenii</name>
    <dbReference type="NCBI Taxonomy" id="686800"/>
    <lineage>
        <taxon>Bacteria</taxon>
        <taxon>Pseudomonadati</taxon>
        <taxon>Pseudomonadota</taxon>
        <taxon>Gammaproteobacteria</taxon>
        <taxon>Lysobacterales</taxon>
        <taxon>Lysobacteraceae</taxon>
        <taxon>Aerolutibacter</taxon>
    </lineage>
</organism>
<evidence type="ECO:0000313" key="4">
    <source>
        <dbReference type="EMBL" id="TWI08201.1"/>
    </source>
</evidence>
<dbReference type="SUPFAM" id="SSF53474">
    <property type="entry name" value="alpha/beta-Hydrolases"/>
    <property type="match status" value="1"/>
</dbReference>
<proteinExistence type="predicted"/>
<keyword evidence="2" id="KW-0732">Signal</keyword>
<dbReference type="Proteomes" id="UP000316471">
    <property type="component" value="Unassembled WGS sequence"/>
</dbReference>
<comment type="caution">
    <text evidence="4">The sequence shown here is derived from an EMBL/GenBank/DDBJ whole genome shotgun (WGS) entry which is preliminary data.</text>
</comment>
<dbReference type="Gene3D" id="3.40.50.1820">
    <property type="entry name" value="alpha/beta hydrolase"/>
    <property type="match status" value="1"/>
</dbReference>
<evidence type="ECO:0000256" key="1">
    <source>
        <dbReference type="SAM" id="MobiDB-lite"/>
    </source>
</evidence>
<sequence>MKVRHARPLVLVVASLLLSGCAALREFRPAVEVAAMTPGEYITLKRGDILTSGKLSAATLDTIRVAGLDDDGACAKPEAAGCIQALSNIQGLSNEQRLSALSELWLQQAQTLPGAEQNAAPAAGDLRQDAWMEVARHAYAYLFFSERTPAERAFEDRQTQVRDYYNLAVQEAASRLFASDHGKAAAGAAGEFRDGLWVVKLDQPAVGAASGQSREALPQELLPASSLSFAGLRRTFRRDGFGAELVAVKGVDPVTMTAADVDTNAPGPERPKLRQQWQPGPAWSEMPATAITALLRFSGENLAQLMSTHEAVLSVHDPFREAKIDLHGRDVPLAGNFTAGYGLWLARSGFNRQSLYSLFGREQGIDHPHLYLMRPYDPDRRIIVMIHGLASSPEAWVNMANELNGDEEIRSRFQIWQFYYPTNMPIALNHHVIRQTLDEALRHFDPQGRAVASRDVVLIGHSMGGVISRLMVSSSGGDALFNQFLAGRRLDDRRRERLRVRVGPLMHFEPVPQVERAIFLAAPHRGTDVAGGRLGRFVGGLVRLPLTLLEGFADVLDDLAHGDAAQPGRKRRPPNSIDNLDRANPFIRAVAELPISPCVRYHSIIGHLDPEVPLARSDDGLVPYWSAHLDGAISEKVIRSAHSVQETAPAIIEIRRILREDISRQGDAPTSVAGCRG</sequence>
<feature type="signal peptide" evidence="2">
    <location>
        <begin position="1"/>
        <end position="24"/>
    </location>
</feature>
<reference evidence="4 5" key="1">
    <citation type="journal article" date="2015" name="Stand. Genomic Sci.">
        <title>Genomic Encyclopedia of Bacterial and Archaeal Type Strains, Phase III: the genomes of soil and plant-associated and newly described type strains.</title>
        <authorList>
            <person name="Whitman W.B."/>
            <person name="Woyke T."/>
            <person name="Klenk H.P."/>
            <person name="Zhou Y."/>
            <person name="Lilburn T.G."/>
            <person name="Beck B.J."/>
            <person name="De Vos P."/>
            <person name="Vandamme P."/>
            <person name="Eisen J.A."/>
            <person name="Garrity G."/>
            <person name="Hugenholtz P."/>
            <person name="Kyrpides N.C."/>
        </authorList>
    </citation>
    <scope>NUCLEOTIDE SEQUENCE [LARGE SCALE GENOMIC DNA]</scope>
    <source>
        <strain evidence="4 5">CGMCC 1.10136</strain>
    </source>
</reference>
<name>A0A562LKR4_9GAMM</name>
<dbReference type="InterPro" id="IPR029058">
    <property type="entry name" value="AB_hydrolase_fold"/>
</dbReference>
<dbReference type="OrthoDB" id="869379at2"/>
<feature type="region of interest" description="Disordered" evidence="1">
    <location>
        <begin position="260"/>
        <end position="281"/>
    </location>
</feature>
<evidence type="ECO:0000313" key="5">
    <source>
        <dbReference type="Proteomes" id="UP000316471"/>
    </source>
</evidence>
<evidence type="ECO:0000259" key="3">
    <source>
        <dbReference type="Pfam" id="PF07819"/>
    </source>
</evidence>
<dbReference type="AlphaFoldDB" id="A0A562LKR4"/>
<evidence type="ECO:0000256" key="2">
    <source>
        <dbReference type="SAM" id="SignalP"/>
    </source>
</evidence>
<gene>
    <name evidence="4" type="ORF">IP93_02437</name>
</gene>